<organism evidence="1 2">
    <name type="scientific">Sphingomonas hengshuiensis</name>
    <dbReference type="NCBI Taxonomy" id="1609977"/>
    <lineage>
        <taxon>Bacteria</taxon>
        <taxon>Pseudomonadati</taxon>
        <taxon>Pseudomonadota</taxon>
        <taxon>Alphaproteobacteria</taxon>
        <taxon>Sphingomonadales</taxon>
        <taxon>Sphingomonadaceae</taxon>
        <taxon>Sphingomonas</taxon>
    </lineage>
</organism>
<gene>
    <name evidence="1" type="ORF">DI632_00065</name>
</gene>
<protein>
    <recommendedName>
        <fullName evidence="3">YubB ferredoxin-like domain-containing protein</fullName>
    </recommendedName>
</protein>
<comment type="caution">
    <text evidence="1">The sequence shown here is derived from an EMBL/GenBank/DDBJ whole genome shotgun (WGS) entry which is preliminary data.</text>
</comment>
<evidence type="ECO:0000313" key="2">
    <source>
        <dbReference type="Proteomes" id="UP000248614"/>
    </source>
</evidence>
<dbReference type="AlphaFoldDB" id="A0A2W4ZK16"/>
<sequence length="176" mass="20020">MSEVWNSVRVYGPPSEISRFKLLCFAPSRASDTHDDDGWDGCDCVITVPADERRDNGPPFSDYVWNFDHDDVPGDSRYAFNFDTDFRFPVDLFERIARAFPALAFDCDCIDSMDEFMGYGWFNTPAGGEDFSQSYDVPKDYWTSGSGHKRDPATQSQHEALIAQLVRADRETDGRL</sequence>
<dbReference type="EMBL" id="QFNF01000001">
    <property type="protein sequence ID" value="PZO81012.1"/>
    <property type="molecule type" value="Genomic_DNA"/>
</dbReference>
<accession>A0A2W4ZK16</accession>
<evidence type="ECO:0008006" key="3">
    <source>
        <dbReference type="Google" id="ProtNLM"/>
    </source>
</evidence>
<reference evidence="1 2" key="1">
    <citation type="submission" date="2017-08" db="EMBL/GenBank/DDBJ databases">
        <title>Infants hospitalized years apart are colonized by the same room-sourced microbial strains.</title>
        <authorList>
            <person name="Brooks B."/>
            <person name="Olm M.R."/>
            <person name="Firek B.A."/>
            <person name="Baker R."/>
            <person name="Thomas B.C."/>
            <person name="Morowitz M.J."/>
            <person name="Banfield J.F."/>
        </authorList>
    </citation>
    <scope>NUCLEOTIDE SEQUENCE [LARGE SCALE GENOMIC DNA]</scope>
    <source>
        <strain evidence="1">S2_018_000_R3_110</strain>
    </source>
</reference>
<proteinExistence type="predicted"/>
<name>A0A2W4ZK16_9SPHN</name>
<dbReference type="Proteomes" id="UP000248614">
    <property type="component" value="Unassembled WGS sequence"/>
</dbReference>
<evidence type="ECO:0000313" key="1">
    <source>
        <dbReference type="EMBL" id="PZO81012.1"/>
    </source>
</evidence>